<keyword evidence="4" id="KW-0808">Transferase</keyword>
<evidence type="ECO:0000256" key="1">
    <source>
        <dbReference type="ARBA" id="ARBA00000085"/>
    </source>
</evidence>
<dbReference type="CDD" id="cd00130">
    <property type="entry name" value="PAS"/>
    <property type="match status" value="1"/>
</dbReference>
<comment type="caution">
    <text evidence="9">The sequence shown here is derived from an EMBL/GenBank/DDBJ whole genome shotgun (WGS) entry which is preliminary data.</text>
</comment>
<dbReference type="InterPro" id="IPR036097">
    <property type="entry name" value="HisK_dim/P_sf"/>
</dbReference>
<keyword evidence="10" id="KW-1185">Reference proteome</keyword>
<dbReference type="SUPFAM" id="SSF55874">
    <property type="entry name" value="ATPase domain of HSP90 chaperone/DNA topoisomerase II/histidine kinase"/>
    <property type="match status" value="1"/>
</dbReference>
<gene>
    <name evidence="9" type="ORF">FNT36_07655</name>
</gene>
<dbReference type="GO" id="GO:0000155">
    <property type="term" value="F:phosphorelay sensor kinase activity"/>
    <property type="evidence" value="ECO:0007669"/>
    <property type="project" value="InterPro"/>
</dbReference>
<evidence type="ECO:0000256" key="6">
    <source>
        <dbReference type="SAM" id="Coils"/>
    </source>
</evidence>
<protein>
    <recommendedName>
        <fullName evidence="2">histidine kinase</fullName>
        <ecNumber evidence="2">2.7.13.3</ecNumber>
    </recommendedName>
</protein>
<feature type="coiled-coil region" evidence="6">
    <location>
        <begin position="295"/>
        <end position="329"/>
    </location>
</feature>
<dbReference type="Proteomes" id="UP000317624">
    <property type="component" value="Unassembled WGS sequence"/>
</dbReference>
<dbReference type="PRINTS" id="PR00344">
    <property type="entry name" value="BCTRLSENSOR"/>
</dbReference>
<dbReference type="InterPro" id="IPR035965">
    <property type="entry name" value="PAS-like_dom_sf"/>
</dbReference>
<dbReference type="Pfam" id="PF02518">
    <property type="entry name" value="HATPase_c"/>
    <property type="match status" value="1"/>
</dbReference>
<accession>A0A558BXV7</accession>
<dbReference type="NCBIfam" id="TIGR00229">
    <property type="entry name" value="sensory_box"/>
    <property type="match status" value="1"/>
</dbReference>
<evidence type="ECO:0000259" key="8">
    <source>
        <dbReference type="PROSITE" id="PS50113"/>
    </source>
</evidence>
<dbReference type="Gene3D" id="3.30.450.20">
    <property type="entry name" value="PAS domain"/>
    <property type="match status" value="2"/>
</dbReference>
<sequence>MAATELVQRKLYIKLTSACVLGSMESASSTDAIVPDELAQVLLDIAPTGMMLMRPVYAAGDEAIIDIAFEYLNPVAQRKILLPARPTESLRTLYPGDEGLFAFYRAAYLSGERAEYESTREVAGLVFSYYLVVQRQGPRLVVSFTAATDNPIEAVAEELHASLTREQAARQRAERQQQDMHRLFEQAPVAISVLRGPQHVVELMNEANAMLLGSTRENLLGQPIMEVLPRLQGQGFDLVLQRVLQGEAMVFREVRVKLSRAHLGQSDCGYYHVTYQPWRAEDGEIVGAIAVATEVTEQVQTRQELERLNQELEARVQERTQQAHASRAEAERQRGRLAQLIAEAPAAICVLSGPDFVYELVNPRYQALFDNRTLVGQPLLTAVPEFADQPVWSDLRQVYETGCTHTAENKLVAVARPDGVLEKRYFNYIEQARHNEHGEIDGVFVFGFEVTEQVRAREQVQRLNEKLTAANQELCDANKQLVRTNIDLDNFIYTASHDLKAPITNIEGLLYLLKKALPAAGRSDELVASVLDRMHGSVERFTRTIAHLTDVTKLQSEFAQPAVTMLLANIVEDVRQDLLPQLTEAGAELEVDVDNCQPRVFSEKNLRSILYNLLSNALKYRHPSRPPQIRVTCAAEGDQLVLKVQDNGLGVNEWQQARLFQLFQRLHTHVEGSGLGLYMVKKIVENAGGTIEVQSQVNEGTTFTIRFPA</sequence>
<dbReference type="Gene3D" id="3.30.565.10">
    <property type="entry name" value="Histidine kinase-like ATPase, C-terminal domain"/>
    <property type="match status" value="1"/>
</dbReference>
<comment type="catalytic activity">
    <reaction evidence="1">
        <text>ATP + protein L-histidine = ADP + protein N-phospho-L-histidine.</text>
        <dbReference type="EC" id="2.7.13.3"/>
    </reaction>
</comment>
<evidence type="ECO:0000256" key="2">
    <source>
        <dbReference type="ARBA" id="ARBA00012438"/>
    </source>
</evidence>
<dbReference type="InterPro" id="IPR000700">
    <property type="entry name" value="PAS-assoc_C"/>
</dbReference>
<dbReference type="PROSITE" id="PS50113">
    <property type="entry name" value="PAC"/>
    <property type="match status" value="1"/>
</dbReference>
<dbReference type="InterPro" id="IPR036890">
    <property type="entry name" value="HATPase_C_sf"/>
</dbReference>
<feature type="domain" description="PAC" evidence="8">
    <location>
        <begin position="252"/>
        <end position="307"/>
    </location>
</feature>
<evidence type="ECO:0000256" key="4">
    <source>
        <dbReference type="ARBA" id="ARBA00022679"/>
    </source>
</evidence>
<dbReference type="EMBL" id="VMRJ01000002">
    <property type="protein sequence ID" value="TVT41322.1"/>
    <property type="molecule type" value="Genomic_DNA"/>
</dbReference>
<dbReference type="EC" id="2.7.13.3" evidence="2"/>
<dbReference type="InterPro" id="IPR013656">
    <property type="entry name" value="PAS_4"/>
</dbReference>
<dbReference type="SMART" id="SM00388">
    <property type="entry name" value="HisKA"/>
    <property type="match status" value="1"/>
</dbReference>
<feature type="coiled-coil region" evidence="6">
    <location>
        <begin position="156"/>
        <end position="186"/>
    </location>
</feature>
<dbReference type="InterPro" id="IPR003661">
    <property type="entry name" value="HisK_dim/P_dom"/>
</dbReference>
<proteinExistence type="predicted"/>
<dbReference type="SUPFAM" id="SSF55785">
    <property type="entry name" value="PYP-like sensor domain (PAS domain)"/>
    <property type="match status" value="2"/>
</dbReference>
<dbReference type="Pfam" id="PF00512">
    <property type="entry name" value="HisKA"/>
    <property type="match status" value="1"/>
</dbReference>
<dbReference type="Pfam" id="PF08448">
    <property type="entry name" value="PAS_4"/>
    <property type="match status" value="2"/>
</dbReference>
<dbReference type="PANTHER" id="PTHR43304">
    <property type="entry name" value="PHYTOCHROME-LIKE PROTEIN CPH1"/>
    <property type="match status" value="1"/>
</dbReference>
<evidence type="ECO:0000259" key="7">
    <source>
        <dbReference type="PROSITE" id="PS50109"/>
    </source>
</evidence>
<keyword evidence="5" id="KW-0418">Kinase</keyword>
<keyword evidence="6" id="KW-0175">Coiled coil</keyword>
<dbReference type="SUPFAM" id="SSF47384">
    <property type="entry name" value="Homodimeric domain of signal transducing histidine kinase"/>
    <property type="match status" value="1"/>
</dbReference>
<dbReference type="InterPro" id="IPR003594">
    <property type="entry name" value="HATPase_dom"/>
</dbReference>
<dbReference type="InterPro" id="IPR004358">
    <property type="entry name" value="Sig_transdc_His_kin-like_C"/>
</dbReference>
<evidence type="ECO:0000313" key="9">
    <source>
        <dbReference type="EMBL" id="TVT41322.1"/>
    </source>
</evidence>
<dbReference type="AlphaFoldDB" id="A0A558BXV7"/>
<dbReference type="InterPro" id="IPR005467">
    <property type="entry name" value="His_kinase_dom"/>
</dbReference>
<evidence type="ECO:0000256" key="5">
    <source>
        <dbReference type="ARBA" id="ARBA00022777"/>
    </source>
</evidence>
<evidence type="ECO:0000256" key="3">
    <source>
        <dbReference type="ARBA" id="ARBA00022553"/>
    </source>
</evidence>
<organism evidence="9 10">
    <name type="scientific">Hymenobacter setariae</name>
    <dbReference type="NCBI Taxonomy" id="2594794"/>
    <lineage>
        <taxon>Bacteria</taxon>
        <taxon>Pseudomonadati</taxon>
        <taxon>Bacteroidota</taxon>
        <taxon>Cytophagia</taxon>
        <taxon>Cytophagales</taxon>
        <taxon>Hymenobacteraceae</taxon>
        <taxon>Hymenobacter</taxon>
    </lineage>
</organism>
<name>A0A558BXV7_9BACT</name>
<evidence type="ECO:0000313" key="10">
    <source>
        <dbReference type="Proteomes" id="UP000317624"/>
    </source>
</evidence>
<dbReference type="SMART" id="SM00091">
    <property type="entry name" value="PAS"/>
    <property type="match status" value="2"/>
</dbReference>
<dbReference type="InterPro" id="IPR000014">
    <property type="entry name" value="PAS"/>
</dbReference>
<dbReference type="PANTHER" id="PTHR43304:SF1">
    <property type="entry name" value="PAC DOMAIN-CONTAINING PROTEIN"/>
    <property type="match status" value="1"/>
</dbReference>
<dbReference type="PROSITE" id="PS50109">
    <property type="entry name" value="HIS_KIN"/>
    <property type="match status" value="1"/>
</dbReference>
<dbReference type="Gene3D" id="1.10.287.130">
    <property type="match status" value="1"/>
</dbReference>
<feature type="domain" description="Histidine kinase" evidence="7">
    <location>
        <begin position="494"/>
        <end position="709"/>
    </location>
</feature>
<dbReference type="InterPro" id="IPR052162">
    <property type="entry name" value="Sensor_kinase/Photoreceptor"/>
</dbReference>
<reference evidence="9 10" key="1">
    <citation type="submission" date="2019-07" db="EMBL/GenBank/DDBJ databases">
        <title>Hymenobacter sp. straun FUR1 Genome sequencing and assembly.</title>
        <authorList>
            <person name="Chhetri G."/>
        </authorList>
    </citation>
    <scope>NUCLEOTIDE SEQUENCE [LARGE SCALE GENOMIC DNA]</scope>
    <source>
        <strain evidence="9 10">Fur1</strain>
    </source>
</reference>
<dbReference type="OrthoDB" id="9757990at2"/>
<dbReference type="SMART" id="SM00387">
    <property type="entry name" value="HATPase_c"/>
    <property type="match status" value="1"/>
</dbReference>
<keyword evidence="3" id="KW-0597">Phosphoprotein</keyword>
<dbReference type="CDD" id="cd00082">
    <property type="entry name" value="HisKA"/>
    <property type="match status" value="1"/>
</dbReference>